<name>A0A218WVP2_PUNGR</name>
<dbReference type="EMBL" id="MTKT01003016">
    <property type="protein sequence ID" value="OWM76723.1"/>
    <property type="molecule type" value="Genomic_DNA"/>
</dbReference>
<dbReference type="AlphaFoldDB" id="A0A218WVP2"/>
<comment type="caution">
    <text evidence="1">The sequence shown here is derived from an EMBL/GenBank/DDBJ whole genome shotgun (WGS) entry which is preliminary data.</text>
</comment>
<gene>
    <name evidence="1" type="ORF">CDL15_Pgr004935</name>
</gene>
<dbReference type="Proteomes" id="UP000197138">
    <property type="component" value="Unassembled WGS sequence"/>
</dbReference>
<evidence type="ECO:0000313" key="2">
    <source>
        <dbReference type="Proteomes" id="UP000197138"/>
    </source>
</evidence>
<protein>
    <submittedName>
        <fullName evidence="1">Uncharacterized protein</fullName>
    </submittedName>
</protein>
<sequence>MAEESSSQAKCKVVASSKISTLVNHLWKLSFFDVVAKGMLYHDDGLELPS</sequence>
<organism evidence="1 2">
    <name type="scientific">Punica granatum</name>
    <name type="common">Pomegranate</name>
    <dbReference type="NCBI Taxonomy" id="22663"/>
    <lineage>
        <taxon>Eukaryota</taxon>
        <taxon>Viridiplantae</taxon>
        <taxon>Streptophyta</taxon>
        <taxon>Embryophyta</taxon>
        <taxon>Tracheophyta</taxon>
        <taxon>Spermatophyta</taxon>
        <taxon>Magnoliopsida</taxon>
        <taxon>eudicotyledons</taxon>
        <taxon>Gunneridae</taxon>
        <taxon>Pentapetalae</taxon>
        <taxon>rosids</taxon>
        <taxon>malvids</taxon>
        <taxon>Myrtales</taxon>
        <taxon>Lythraceae</taxon>
        <taxon>Punica</taxon>
    </lineage>
</organism>
<reference evidence="2" key="1">
    <citation type="journal article" date="2017" name="Plant J.">
        <title>The pomegranate (Punica granatum L.) genome and the genomics of punicalagin biosynthesis.</title>
        <authorList>
            <person name="Qin G."/>
            <person name="Xu C."/>
            <person name="Ming R."/>
            <person name="Tang H."/>
            <person name="Guyot R."/>
            <person name="Kramer E.M."/>
            <person name="Hu Y."/>
            <person name="Yi X."/>
            <person name="Qi Y."/>
            <person name="Xu X."/>
            <person name="Gao Z."/>
            <person name="Pan H."/>
            <person name="Jian J."/>
            <person name="Tian Y."/>
            <person name="Yue Z."/>
            <person name="Xu Y."/>
        </authorList>
    </citation>
    <scope>NUCLEOTIDE SEQUENCE [LARGE SCALE GENOMIC DNA]</scope>
    <source>
        <strain evidence="2">cv. Dabenzi</strain>
    </source>
</reference>
<evidence type="ECO:0000313" key="1">
    <source>
        <dbReference type="EMBL" id="OWM76723.1"/>
    </source>
</evidence>
<accession>A0A218WVP2</accession>
<proteinExistence type="predicted"/>